<dbReference type="eggNOG" id="KOG4587">
    <property type="taxonomic scope" value="Eukaryota"/>
</dbReference>
<dbReference type="Proteomes" id="UP000011518">
    <property type="component" value="Unassembled WGS sequence"/>
</dbReference>
<evidence type="ECO:0000256" key="5">
    <source>
        <dbReference type="ARBA" id="ARBA00022692"/>
    </source>
</evidence>
<keyword evidence="4" id="KW-0808">Transferase</keyword>
<evidence type="ECO:0000313" key="9">
    <source>
        <dbReference type="EMBL" id="ELV10964.1"/>
    </source>
</evidence>
<reference evidence="10" key="2">
    <citation type="journal article" date="2013" name="Nat. Commun.">
        <title>Genome of the Chinese tree shrew.</title>
        <authorList>
            <person name="Fan Y."/>
            <person name="Huang Z.Y."/>
            <person name="Cao C.C."/>
            <person name="Chen C.S."/>
            <person name="Chen Y.X."/>
            <person name="Fan D.D."/>
            <person name="He J."/>
            <person name="Hou H.L."/>
            <person name="Hu L."/>
            <person name="Hu X.T."/>
            <person name="Jiang X.T."/>
            <person name="Lai R."/>
            <person name="Lang Y.S."/>
            <person name="Liang B."/>
            <person name="Liao S.G."/>
            <person name="Mu D."/>
            <person name="Ma Y.Y."/>
            <person name="Niu Y.Y."/>
            <person name="Sun X.Q."/>
            <person name="Xia J.Q."/>
            <person name="Xiao J."/>
            <person name="Xiong Z.Q."/>
            <person name="Xu L."/>
            <person name="Yang L."/>
            <person name="Zhang Y."/>
            <person name="Zhao W."/>
            <person name="Zhao X.D."/>
            <person name="Zheng Y.T."/>
            <person name="Zhou J.M."/>
            <person name="Zhu Y.B."/>
            <person name="Zhang G.J."/>
            <person name="Wang J."/>
            <person name="Yao Y.G."/>
        </authorList>
    </citation>
    <scope>NUCLEOTIDE SEQUENCE [LARGE SCALE GENOMIC DNA]</scope>
</reference>
<reference evidence="10" key="1">
    <citation type="submission" date="2012-07" db="EMBL/GenBank/DDBJ databases">
        <title>Genome of the Chinese tree shrew, a rising model animal genetically related to primates.</title>
        <authorList>
            <person name="Zhang G."/>
            <person name="Fan Y."/>
            <person name="Yao Y."/>
            <person name="Huang Z."/>
        </authorList>
    </citation>
    <scope>NUCLEOTIDE SEQUENCE [LARGE SCALE GENOMIC DNA]</scope>
</reference>
<evidence type="ECO:0000256" key="1">
    <source>
        <dbReference type="ARBA" id="ARBA00004141"/>
    </source>
</evidence>
<dbReference type="FunCoup" id="L8Y7C3">
    <property type="interactions" value="1046"/>
</dbReference>
<evidence type="ECO:0000256" key="8">
    <source>
        <dbReference type="SAM" id="Phobius"/>
    </source>
</evidence>
<evidence type="ECO:0000256" key="4">
    <source>
        <dbReference type="ARBA" id="ARBA00022679"/>
    </source>
</evidence>
<keyword evidence="3" id="KW-0328">Glycosyltransferase</keyword>
<evidence type="ECO:0000313" key="10">
    <source>
        <dbReference type="Proteomes" id="UP000011518"/>
    </source>
</evidence>
<dbReference type="Pfam" id="PF10034">
    <property type="entry name" value="Dpy19"/>
    <property type="match status" value="2"/>
</dbReference>
<accession>L8Y7C3</accession>
<dbReference type="GO" id="GO:0005637">
    <property type="term" value="C:nuclear inner membrane"/>
    <property type="evidence" value="ECO:0007669"/>
    <property type="project" value="TreeGrafter"/>
</dbReference>
<dbReference type="InParanoid" id="L8Y7C3"/>
<evidence type="ECO:0000256" key="3">
    <source>
        <dbReference type="ARBA" id="ARBA00022676"/>
    </source>
</evidence>
<dbReference type="PANTHER" id="PTHR31488">
    <property type="entry name" value="DPY-19-LIKE 1, LIKE (H. SAPIENS)"/>
    <property type="match status" value="1"/>
</dbReference>
<keyword evidence="10" id="KW-1185">Reference proteome</keyword>
<feature type="transmembrane region" description="Helical" evidence="8">
    <location>
        <begin position="222"/>
        <end position="243"/>
    </location>
</feature>
<evidence type="ECO:0000256" key="6">
    <source>
        <dbReference type="ARBA" id="ARBA00022989"/>
    </source>
</evidence>
<dbReference type="AlphaFoldDB" id="L8Y7C3"/>
<dbReference type="PANTHER" id="PTHR31488:SF4">
    <property type="entry name" value="C-MANNOSYLTRANSFERASE DPY19L3-RELATED"/>
    <property type="match status" value="1"/>
</dbReference>
<evidence type="ECO:0000256" key="2">
    <source>
        <dbReference type="ARBA" id="ARBA00008744"/>
    </source>
</evidence>
<protein>
    <submittedName>
        <fullName evidence="9">Protein dpy-19 like protein 3</fullName>
    </submittedName>
</protein>
<name>L8Y7C3_TUPCH</name>
<dbReference type="InterPro" id="IPR018732">
    <property type="entry name" value="Dpy-19/Dpy-19-like"/>
</dbReference>
<proteinExistence type="inferred from homology"/>
<organism evidence="9 10">
    <name type="scientific">Tupaia chinensis</name>
    <name type="common">Chinese tree shrew</name>
    <name type="synonym">Tupaia belangeri chinensis</name>
    <dbReference type="NCBI Taxonomy" id="246437"/>
    <lineage>
        <taxon>Eukaryota</taxon>
        <taxon>Metazoa</taxon>
        <taxon>Chordata</taxon>
        <taxon>Craniata</taxon>
        <taxon>Vertebrata</taxon>
        <taxon>Euteleostomi</taxon>
        <taxon>Mammalia</taxon>
        <taxon>Eutheria</taxon>
        <taxon>Euarchontoglires</taxon>
        <taxon>Scandentia</taxon>
        <taxon>Tupaiidae</taxon>
        <taxon>Tupaia</taxon>
    </lineage>
</organism>
<comment type="similarity">
    <text evidence="2">Belongs to the dpy-19 family.</text>
</comment>
<keyword evidence="7 8" id="KW-0472">Membrane</keyword>
<feature type="transmembrane region" description="Helical" evidence="8">
    <location>
        <begin position="143"/>
        <end position="160"/>
    </location>
</feature>
<sequence>MMSIRQRKGVNTTEVSEEFQAQEENVKLENKLASGHTNRRLWKILSFTIGGTIALCIGLLTSVYLATLHENDLWFSNIKKYLEPVYFYIYTLFGLQAVYVTALYITSWLLSGTWLSGLLAAFWYVTNRIDTTRVEFTIPLRENWALPFFAIQIAAVTYFLRPNLQPLPEVILNLKSDEHIFKFLKAKFGFGATRDFDANLYLCEEAFGLLPFNTFERLSDTLLFYAYVFVLSITVIAALVVAFHNLSSNTPRKAVFAGSMQLLAGVKLCTGRTLTNHPHYEDSSLRERTKAVYQIYAKRSPEDVHALLRSFGTDYVILEDSICYERRHRRGCRLRDLLDIANGHVSMFCLTMSRGSLGGVGFQFEP</sequence>
<keyword evidence="6 8" id="KW-1133">Transmembrane helix</keyword>
<feature type="transmembrane region" description="Helical" evidence="8">
    <location>
        <begin position="44"/>
        <end position="65"/>
    </location>
</feature>
<gene>
    <name evidence="9" type="ORF">TREES_T100021201</name>
</gene>
<dbReference type="STRING" id="246437.L8Y7C3"/>
<comment type="subcellular location">
    <subcellularLocation>
        <location evidence="1">Membrane</location>
        <topology evidence="1">Multi-pass membrane protein</topology>
    </subcellularLocation>
</comment>
<dbReference type="GO" id="GO:0000030">
    <property type="term" value="F:mannosyltransferase activity"/>
    <property type="evidence" value="ECO:0007669"/>
    <property type="project" value="TreeGrafter"/>
</dbReference>
<dbReference type="EMBL" id="KB366204">
    <property type="protein sequence ID" value="ELV10964.1"/>
    <property type="molecule type" value="Genomic_DNA"/>
</dbReference>
<evidence type="ECO:0000256" key="7">
    <source>
        <dbReference type="ARBA" id="ARBA00023136"/>
    </source>
</evidence>
<keyword evidence="5 8" id="KW-0812">Transmembrane</keyword>